<proteinExistence type="predicted"/>
<name>A0ABU7XG04_9HYPH</name>
<dbReference type="Pfam" id="PF14325">
    <property type="entry name" value="DUF4383"/>
    <property type="match status" value="1"/>
</dbReference>
<sequence>MIDRHWNAGYLATVFGAIFVAIGVLGFIPNPILSDNGYFLVNTAHNLGHMLVGAILLASPYFGAPAMTIRVIAIFYAALAILGFIAPESLTMGGLVAVNYADNWLHAALAAALLFVGFVKPAERPVTTAHM</sequence>
<keyword evidence="3" id="KW-1185">Reference proteome</keyword>
<dbReference type="RefSeq" id="WP_332080332.1">
    <property type="nucleotide sequence ID" value="NZ_JAZHYN010000005.1"/>
</dbReference>
<evidence type="ECO:0000313" key="2">
    <source>
        <dbReference type="EMBL" id="MEF3365426.1"/>
    </source>
</evidence>
<keyword evidence="1" id="KW-0812">Transmembrane</keyword>
<feature type="transmembrane region" description="Helical" evidence="1">
    <location>
        <begin position="71"/>
        <end position="98"/>
    </location>
</feature>
<protein>
    <submittedName>
        <fullName evidence="2">DUF4383 domain-containing protein</fullName>
    </submittedName>
</protein>
<evidence type="ECO:0000313" key="3">
    <source>
        <dbReference type="Proteomes" id="UP001350748"/>
    </source>
</evidence>
<gene>
    <name evidence="2" type="ORF">V3H18_02645</name>
</gene>
<organism evidence="2 3">
    <name type="scientific">Methylocystis borbori</name>
    <dbReference type="NCBI Taxonomy" id="3118750"/>
    <lineage>
        <taxon>Bacteria</taxon>
        <taxon>Pseudomonadati</taxon>
        <taxon>Pseudomonadota</taxon>
        <taxon>Alphaproteobacteria</taxon>
        <taxon>Hyphomicrobiales</taxon>
        <taxon>Methylocystaceae</taxon>
        <taxon>Methylocystis</taxon>
    </lineage>
</organism>
<accession>A0ABU7XG04</accession>
<keyword evidence="1" id="KW-0472">Membrane</keyword>
<dbReference type="Proteomes" id="UP001350748">
    <property type="component" value="Unassembled WGS sequence"/>
</dbReference>
<feature type="transmembrane region" description="Helical" evidence="1">
    <location>
        <begin position="7"/>
        <end position="27"/>
    </location>
</feature>
<keyword evidence="1" id="KW-1133">Transmembrane helix</keyword>
<comment type="caution">
    <text evidence="2">The sequence shown here is derived from an EMBL/GenBank/DDBJ whole genome shotgun (WGS) entry which is preliminary data.</text>
</comment>
<evidence type="ECO:0000256" key="1">
    <source>
        <dbReference type="SAM" id="Phobius"/>
    </source>
</evidence>
<reference evidence="2 3" key="1">
    <citation type="submission" date="2024-02" db="EMBL/GenBank/DDBJ databases">
        <authorList>
            <person name="Grouzdev D."/>
        </authorList>
    </citation>
    <scope>NUCLEOTIDE SEQUENCE [LARGE SCALE GENOMIC DNA]</scope>
    <source>
        <strain evidence="2 3">9N</strain>
    </source>
</reference>
<dbReference type="EMBL" id="JAZHYN010000005">
    <property type="protein sequence ID" value="MEF3365426.1"/>
    <property type="molecule type" value="Genomic_DNA"/>
</dbReference>
<feature type="transmembrane region" description="Helical" evidence="1">
    <location>
        <begin position="47"/>
        <end position="64"/>
    </location>
</feature>
<feature type="transmembrane region" description="Helical" evidence="1">
    <location>
        <begin position="104"/>
        <end position="122"/>
    </location>
</feature>